<keyword evidence="6" id="KW-1185">Reference proteome</keyword>
<dbReference type="Gene3D" id="1.10.10.10">
    <property type="entry name" value="Winged helix-like DNA-binding domain superfamily/Winged helix DNA-binding domain"/>
    <property type="match status" value="1"/>
</dbReference>
<dbReference type="Proteomes" id="UP000298324">
    <property type="component" value="Unassembled WGS sequence"/>
</dbReference>
<comment type="caution">
    <text evidence="5">The sequence shown here is derived from an EMBL/GenBank/DDBJ whole genome shotgun (WGS) entry which is preliminary data.</text>
</comment>
<dbReference type="Pfam" id="PF03965">
    <property type="entry name" value="Penicillinase_R"/>
    <property type="match status" value="1"/>
</dbReference>
<gene>
    <name evidence="5" type="primary">mecI_1</name>
    <name evidence="5" type="ORF">Psch_02162</name>
</gene>
<dbReference type="PIRSF" id="PIRSF019455">
    <property type="entry name" value="CopR_AtkY"/>
    <property type="match status" value="1"/>
</dbReference>
<reference evidence="5 6" key="1">
    <citation type="journal article" date="2018" name="Environ. Microbiol.">
        <title>Novel energy conservation strategies and behaviour of Pelotomaculum schinkii driving syntrophic propionate catabolism.</title>
        <authorList>
            <person name="Hidalgo-Ahumada C.A.P."/>
            <person name="Nobu M.K."/>
            <person name="Narihiro T."/>
            <person name="Tamaki H."/>
            <person name="Liu W.T."/>
            <person name="Kamagata Y."/>
            <person name="Stams A.J.M."/>
            <person name="Imachi H."/>
            <person name="Sousa D.Z."/>
        </authorList>
    </citation>
    <scope>NUCLEOTIDE SEQUENCE [LARGE SCALE GENOMIC DNA]</scope>
    <source>
        <strain evidence="5 6">HH</strain>
    </source>
</reference>
<evidence type="ECO:0000256" key="4">
    <source>
        <dbReference type="ARBA" id="ARBA00023163"/>
    </source>
</evidence>
<name>A0A4Y7RJU2_9FIRM</name>
<dbReference type="Gene3D" id="1.10.4040.10">
    <property type="entry name" value="Penicillinase repressor domain"/>
    <property type="match status" value="1"/>
</dbReference>
<dbReference type="AlphaFoldDB" id="A0A4Y7RJU2"/>
<dbReference type="EMBL" id="QFGA01000001">
    <property type="protein sequence ID" value="TEB08597.1"/>
    <property type="molecule type" value="Genomic_DNA"/>
</dbReference>
<evidence type="ECO:0000313" key="6">
    <source>
        <dbReference type="Proteomes" id="UP000298324"/>
    </source>
</evidence>
<dbReference type="GO" id="GO:0003677">
    <property type="term" value="F:DNA binding"/>
    <property type="evidence" value="ECO:0007669"/>
    <property type="project" value="UniProtKB-KW"/>
</dbReference>
<dbReference type="InterPro" id="IPR036390">
    <property type="entry name" value="WH_DNA-bd_sf"/>
</dbReference>
<dbReference type="InterPro" id="IPR036388">
    <property type="entry name" value="WH-like_DNA-bd_sf"/>
</dbReference>
<sequence>MAEKNEINLSSSEWVIMECLWDKAPLTVTQIAKAMERETGWAKSTTKTLISRMETKGYLHYEEGGKARRYYPTVERSEVILAETESFLSRLYNGSLGMMVNTLAHQNNLSQREIKELRAILDKMEGV</sequence>
<keyword evidence="2" id="KW-0805">Transcription regulation</keyword>
<dbReference type="SUPFAM" id="SSF46785">
    <property type="entry name" value="Winged helix' DNA-binding domain"/>
    <property type="match status" value="1"/>
</dbReference>
<dbReference type="GO" id="GO:0045892">
    <property type="term" value="P:negative regulation of DNA-templated transcription"/>
    <property type="evidence" value="ECO:0007669"/>
    <property type="project" value="InterPro"/>
</dbReference>
<keyword evidence="4" id="KW-0804">Transcription</keyword>
<evidence type="ECO:0000256" key="3">
    <source>
        <dbReference type="ARBA" id="ARBA00023125"/>
    </source>
</evidence>
<comment type="similarity">
    <text evidence="1">Belongs to the BlaI transcriptional regulatory family.</text>
</comment>
<keyword evidence="3" id="KW-0238">DNA-binding</keyword>
<organism evidence="5 6">
    <name type="scientific">Pelotomaculum schinkii</name>
    <dbReference type="NCBI Taxonomy" id="78350"/>
    <lineage>
        <taxon>Bacteria</taxon>
        <taxon>Bacillati</taxon>
        <taxon>Bacillota</taxon>
        <taxon>Clostridia</taxon>
        <taxon>Eubacteriales</taxon>
        <taxon>Desulfotomaculaceae</taxon>
        <taxon>Pelotomaculum</taxon>
    </lineage>
</organism>
<proteinExistence type="inferred from homology"/>
<evidence type="ECO:0000256" key="1">
    <source>
        <dbReference type="ARBA" id="ARBA00011046"/>
    </source>
</evidence>
<evidence type="ECO:0000256" key="2">
    <source>
        <dbReference type="ARBA" id="ARBA00023015"/>
    </source>
</evidence>
<dbReference type="InterPro" id="IPR005650">
    <property type="entry name" value="BlaI_family"/>
</dbReference>
<accession>A0A4Y7RJU2</accession>
<protein>
    <submittedName>
        <fullName evidence="5">Methicillin resistance regulatory protein MecI</fullName>
    </submittedName>
</protein>
<evidence type="ECO:0000313" key="5">
    <source>
        <dbReference type="EMBL" id="TEB08597.1"/>
    </source>
</evidence>